<evidence type="ECO:0000313" key="1">
    <source>
        <dbReference type="EMBL" id="JAE02587.1"/>
    </source>
</evidence>
<dbReference type="EMBL" id="GBRH01195309">
    <property type="protein sequence ID" value="JAE02587.1"/>
    <property type="molecule type" value="Transcribed_RNA"/>
</dbReference>
<proteinExistence type="predicted"/>
<reference evidence="1" key="1">
    <citation type="submission" date="2014-09" db="EMBL/GenBank/DDBJ databases">
        <authorList>
            <person name="Magalhaes I.L.F."/>
            <person name="Oliveira U."/>
            <person name="Santos F.R."/>
            <person name="Vidigal T.H.D.A."/>
            <person name="Brescovit A.D."/>
            <person name="Santos A.J."/>
        </authorList>
    </citation>
    <scope>NUCLEOTIDE SEQUENCE</scope>
    <source>
        <tissue evidence="1">Shoot tissue taken approximately 20 cm above the soil surface</tissue>
    </source>
</reference>
<dbReference type="AlphaFoldDB" id="A0A0A9ER87"/>
<sequence length="38" mass="4321">MTSSKKSISWIRSCAKQGPRAVLYCEHKELNGFPSYNC</sequence>
<name>A0A0A9ER87_ARUDO</name>
<organism evidence="1">
    <name type="scientific">Arundo donax</name>
    <name type="common">Giant reed</name>
    <name type="synonym">Donax arundinaceus</name>
    <dbReference type="NCBI Taxonomy" id="35708"/>
    <lineage>
        <taxon>Eukaryota</taxon>
        <taxon>Viridiplantae</taxon>
        <taxon>Streptophyta</taxon>
        <taxon>Embryophyta</taxon>
        <taxon>Tracheophyta</taxon>
        <taxon>Spermatophyta</taxon>
        <taxon>Magnoliopsida</taxon>
        <taxon>Liliopsida</taxon>
        <taxon>Poales</taxon>
        <taxon>Poaceae</taxon>
        <taxon>PACMAD clade</taxon>
        <taxon>Arundinoideae</taxon>
        <taxon>Arundineae</taxon>
        <taxon>Arundo</taxon>
    </lineage>
</organism>
<protein>
    <submittedName>
        <fullName evidence="1">Uncharacterized protein</fullName>
    </submittedName>
</protein>
<accession>A0A0A9ER87</accession>
<reference evidence="1" key="2">
    <citation type="journal article" date="2015" name="Data Brief">
        <title>Shoot transcriptome of the giant reed, Arundo donax.</title>
        <authorList>
            <person name="Barrero R.A."/>
            <person name="Guerrero F.D."/>
            <person name="Moolhuijzen P."/>
            <person name="Goolsby J.A."/>
            <person name="Tidwell J."/>
            <person name="Bellgard S.E."/>
            <person name="Bellgard M.I."/>
        </authorList>
    </citation>
    <scope>NUCLEOTIDE SEQUENCE</scope>
    <source>
        <tissue evidence="1">Shoot tissue taken approximately 20 cm above the soil surface</tissue>
    </source>
</reference>